<feature type="domain" description="MoaF-like" evidence="1">
    <location>
        <begin position="45"/>
        <end position="128"/>
    </location>
</feature>
<evidence type="ECO:0000259" key="1">
    <source>
        <dbReference type="Pfam" id="PF22036"/>
    </source>
</evidence>
<keyword evidence="3" id="KW-1185">Reference proteome</keyword>
<name>A0A1I1ILJ9_9BACT</name>
<dbReference type="OrthoDB" id="765051at2"/>
<gene>
    <name evidence="2" type="ORF">SAMN05421780_10512</name>
</gene>
<dbReference type="PROSITE" id="PS51257">
    <property type="entry name" value="PROKAR_LIPOPROTEIN"/>
    <property type="match status" value="1"/>
</dbReference>
<dbReference type="Proteomes" id="UP000199514">
    <property type="component" value="Unassembled WGS sequence"/>
</dbReference>
<dbReference type="EMBL" id="FOLE01000005">
    <property type="protein sequence ID" value="SFC37106.1"/>
    <property type="molecule type" value="Genomic_DNA"/>
</dbReference>
<protein>
    <recommendedName>
        <fullName evidence="1">MoaF-like domain-containing protein</fullName>
    </recommendedName>
</protein>
<dbReference type="Gene3D" id="2.40.128.20">
    <property type="match status" value="1"/>
</dbReference>
<accession>A0A1I1ILJ9</accession>
<dbReference type="Pfam" id="PF22036">
    <property type="entry name" value="MoaF_like"/>
    <property type="match status" value="1"/>
</dbReference>
<dbReference type="AlphaFoldDB" id="A0A1I1ILJ9"/>
<evidence type="ECO:0000313" key="3">
    <source>
        <dbReference type="Proteomes" id="UP000199514"/>
    </source>
</evidence>
<evidence type="ECO:0000313" key="2">
    <source>
        <dbReference type="EMBL" id="SFC37106.1"/>
    </source>
</evidence>
<dbReference type="InterPro" id="IPR053892">
    <property type="entry name" value="MoaF-like"/>
</dbReference>
<sequence>MKKILVSFAVAGLFAACQPKHEGQTSTASTSVSDSVGQGEDYRLVGKNAVLEYPTFKAEVSYLTDSTLHWKTTSSDGKVEEGTEQVFLKKLNEHQYFLNWIEETGFTVSQVIDVKAGQVTAFGSFADAQSPRGQRSSVNLEGHFRFVK</sequence>
<organism evidence="2 3">
    <name type="scientific">Flexibacter flexilis DSM 6793</name>
    <dbReference type="NCBI Taxonomy" id="927664"/>
    <lineage>
        <taxon>Bacteria</taxon>
        <taxon>Pseudomonadati</taxon>
        <taxon>Bacteroidota</taxon>
        <taxon>Cytophagia</taxon>
        <taxon>Cytophagales</taxon>
        <taxon>Flexibacteraceae</taxon>
        <taxon>Flexibacter</taxon>
    </lineage>
</organism>
<proteinExistence type="predicted"/>
<dbReference type="STRING" id="927664.SAMN05421780_10512"/>
<dbReference type="RefSeq" id="WP_091511366.1">
    <property type="nucleotide sequence ID" value="NZ_FOLE01000005.1"/>
</dbReference>
<dbReference type="InterPro" id="IPR012674">
    <property type="entry name" value="Calycin"/>
</dbReference>
<reference evidence="2 3" key="1">
    <citation type="submission" date="2016-10" db="EMBL/GenBank/DDBJ databases">
        <authorList>
            <person name="de Groot N.N."/>
        </authorList>
    </citation>
    <scope>NUCLEOTIDE SEQUENCE [LARGE SCALE GENOMIC DNA]</scope>
    <source>
        <strain evidence="2 3">DSM 6793</strain>
    </source>
</reference>